<keyword evidence="2" id="KW-0328">Glycosyltransferase</keyword>
<dbReference type="Proteomes" id="UP001432222">
    <property type="component" value="Chromosome"/>
</dbReference>
<organism evidence="6 7">
    <name type="scientific">Kitasatospora purpeofusca</name>
    <dbReference type="NCBI Taxonomy" id="67352"/>
    <lineage>
        <taxon>Bacteria</taxon>
        <taxon>Bacillati</taxon>
        <taxon>Actinomycetota</taxon>
        <taxon>Actinomycetes</taxon>
        <taxon>Kitasatosporales</taxon>
        <taxon>Streptomycetaceae</taxon>
        <taxon>Kitasatospora</taxon>
    </lineage>
</organism>
<feature type="domain" description="Glycosyl transferase family 1" evidence="4">
    <location>
        <begin position="337"/>
        <end position="493"/>
    </location>
</feature>
<dbReference type="Pfam" id="PF13439">
    <property type="entry name" value="Glyco_transf_4"/>
    <property type="match status" value="1"/>
</dbReference>
<evidence type="ECO:0000256" key="1">
    <source>
        <dbReference type="ARBA" id="ARBA00021292"/>
    </source>
</evidence>
<dbReference type="InterPro" id="IPR028098">
    <property type="entry name" value="Glyco_trans_4-like_N"/>
</dbReference>
<evidence type="ECO:0000259" key="5">
    <source>
        <dbReference type="Pfam" id="PF13439"/>
    </source>
</evidence>
<keyword evidence="7" id="KW-1185">Reference proteome</keyword>
<accession>A0ABZ1TZ10</accession>
<dbReference type="EMBL" id="CP108110">
    <property type="protein sequence ID" value="WUQ84191.1"/>
    <property type="molecule type" value="Genomic_DNA"/>
</dbReference>
<dbReference type="RefSeq" id="WP_328955080.1">
    <property type="nucleotide sequence ID" value="NZ_CP108110.1"/>
</dbReference>
<reference evidence="6" key="1">
    <citation type="submission" date="2022-10" db="EMBL/GenBank/DDBJ databases">
        <title>The complete genomes of actinobacterial strains from the NBC collection.</title>
        <authorList>
            <person name="Joergensen T.S."/>
            <person name="Alvarez Arevalo M."/>
            <person name="Sterndorff E.B."/>
            <person name="Faurdal D."/>
            <person name="Vuksanovic O."/>
            <person name="Mourched A.-S."/>
            <person name="Charusanti P."/>
            <person name="Shaw S."/>
            <person name="Blin K."/>
            <person name="Weber T."/>
        </authorList>
    </citation>
    <scope>NUCLEOTIDE SEQUENCE</scope>
    <source>
        <strain evidence="6">NBC_00222</strain>
    </source>
</reference>
<gene>
    <name evidence="6" type="ORF">OHA16_15225</name>
</gene>
<dbReference type="PANTHER" id="PTHR12526">
    <property type="entry name" value="GLYCOSYLTRANSFERASE"/>
    <property type="match status" value="1"/>
</dbReference>
<dbReference type="SUPFAM" id="SSF53756">
    <property type="entry name" value="UDP-Glycosyltransferase/glycogen phosphorylase"/>
    <property type="match status" value="1"/>
</dbReference>
<keyword evidence="3" id="KW-0808">Transferase</keyword>
<feature type="domain" description="Glycosyltransferase subfamily 4-like N-terminal" evidence="5">
    <location>
        <begin position="21"/>
        <end position="283"/>
    </location>
</feature>
<evidence type="ECO:0000256" key="2">
    <source>
        <dbReference type="ARBA" id="ARBA00022676"/>
    </source>
</evidence>
<dbReference type="Pfam" id="PF00534">
    <property type="entry name" value="Glycos_transf_1"/>
    <property type="match status" value="1"/>
</dbReference>
<dbReference type="CDD" id="cd03801">
    <property type="entry name" value="GT4_PimA-like"/>
    <property type="match status" value="1"/>
</dbReference>
<sequence>MLNTDTTAPNVDTAVIFYPRGGSAQVVRYLNRELDRRGSQTLVHAGSLGHPGDPGHAPTFYHGLRLHSYDYNEAYAKFVAGKDSQAGPRPFHPSYEDRSMPGRRCPDPMFSATAPPAAARLANAWTAHLRGRSTSPDVLHLHHLSHLQTAARRAYPHTPRVTTLHGTEMKQLQGIRERLALAEHLQTTVDALAITLDPDRPATLHRLTHEHQLDGDQQQLLAGTDWGKWQWSRYWDRAIATAVRHAGRIICVSEHERDLARELFPHLAHTDIPVITNGVDTTRFRPAELSDEQRLAFLHRWLVSDPRGWAEGQKTGSIRYEADDLARLRDPRTGHLRPLLLWVGRFLDFKRVPVLLRAFAQLSKELQTPPALLMWGGYPGECEGEHPQEIARRLGIEQDVYFVGWRGHDELPDGLTVADLMVAPAVREPFGMVYIEAMAAGCPPIATATGGPARTITPDGPDANGWLVRPDDTDDLAAAIKQALVNPLERTRRAATGAAHAARTYGWSYVADRYITEYETAIANGDGR</sequence>
<dbReference type="InterPro" id="IPR001296">
    <property type="entry name" value="Glyco_trans_1"/>
</dbReference>
<dbReference type="PANTHER" id="PTHR12526:SF635">
    <property type="entry name" value="GLYCOSYL TRANSFERASE GROUP 1"/>
    <property type="match status" value="1"/>
</dbReference>
<proteinExistence type="predicted"/>
<evidence type="ECO:0000256" key="3">
    <source>
        <dbReference type="ARBA" id="ARBA00022679"/>
    </source>
</evidence>
<evidence type="ECO:0000313" key="6">
    <source>
        <dbReference type="EMBL" id="WUQ84191.1"/>
    </source>
</evidence>
<protein>
    <recommendedName>
        <fullName evidence="1">D-inositol 3-phosphate glycosyltransferase</fullName>
    </recommendedName>
</protein>
<evidence type="ECO:0000313" key="7">
    <source>
        <dbReference type="Proteomes" id="UP001432222"/>
    </source>
</evidence>
<dbReference type="Gene3D" id="3.40.50.2000">
    <property type="entry name" value="Glycogen Phosphorylase B"/>
    <property type="match status" value="4"/>
</dbReference>
<evidence type="ECO:0000259" key="4">
    <source>
        <dbReference type="Pfam" id="PF00534"/>
    </source>
</evidence>
<name>A0ABZ1TZ10_9ACTN</name>